<dbReference type="Pfam" id="PF00018">
    <property type="entry name" value="SH3_1"/>
    <property type="match status" value="1"/>
</dbReference>
<comment type="subcellular location">
    <subcellularLocation>
        <location evidence="2">Cytoplasm</location>
    </subcellularLocation>
    <subcellularLocation>
        <location evidence="1">Nucleus</location>
    </subcellularLocation>
</comment>
<dbReference type="InterPro" id="IPR054559">
    <property type="entry name" value="PSMD12-CSN4-like_N"/>
</dbReference>
<dbReference type="Pfam" id="PF01399">
    <property type="entry name" value="PCI"/>
    <property type="match status" value="1"/>
</dbReference>
<dbReference type="PANTHER" id="PTHR10855:SF2">
    <property type="entry name" value="COP9 SIGNALOSOME COMPLEX SUBUNIT 4"/>
    <property type="match status" value="1"/>
</dbReference>
<dbReference type="InterPro" id="IPR040134">
    <property type="entry name" value="PSMD12/CSN4"/>
</dbReference>
<dbReference type="InterPro" id="IPR036208">
    <property type="entry name" value="VHL_sf"/>
</dbReference>
<dbReference type="SUPFAM" id="SSF46785">
    <property type="entry name" value="Winged helix' DNA-binding domain"/>
    <property type="match status" value="1"/>
</dbReference>
<evidence type="ECO:0000256" key="3">
    <source>
        <dbReference type="ARBA" id="ARBA00010417"/>
    </source>
</evidence>
<evidence type="ECO:0000256" key="4">
    <source>
        <dbReference type="ARBA" id="ARBA00014881"/>
    </source>
</evidence>
<evidence type="ECO:0000256" key="5">
    <source>
        <dbReference type="ARBA" id="ARBA00022443"/>
    </source>
</evidence>
<evidence type="ECO:0000313" key="13">
    <source>
        <dbReference type="EMBL" id="KAJ3212331.1"/>
    </source>
</evidence>
<feature type="transmembrane region" description="Helical" evidence="10">
    <location>
        <begin position="143"/>
        <end position="167"/>
    </location>
</feature>
<comment type="similarity">
    <text evidence="3">Belongs to the CSN4 family.</text>
</comment>
<dbReference type="Proteomes" id="UP001211065">
    <property type="component" value="Unassembled WGS sequence"/>
</dbReference>
<dbReference type="PROSITE" id="PS50250">
    <property type="entry name" value="PCI"/>
    <property type="match status" value="1"/>
</dbReference>
<evidence type="ECO:0000256" key="2">
    <source>
        <dbReference type="ARBA" id="ARBA00004496"/>
    </source>
</evidence>
<evidence type="ECO:0000256" key="9">
    <source>
        <dbReference type="PROSITE-ProRule" id="PRU00192"/>
    </source>
</evidence>
<keyword evidence="5 9" id="KW-0728">SH3 domain</keyword>
<name>A0AAD5TW27_9FUNG</name>
<keyword evidence="10" id="KW-1133">Transmembrane helix</keyword>
<dbReference type="InterPro" id="IPR000717">
    <property type="entry name" value="PCI_dom"/>
</dbReference>
<evidence type="ECO:0000259" key="12">
    <source>
        <dbReference type="PROSITE" id="PS50250"/>
    </source>
</evidence>
<dbReference type="AlphaFoldDB" id="A0AAD5TW27"/>
<feature type="domain" description="SH3" evidence="11">
    <location>
        <begin position="200"/>
        <end position="261"/>
    </location>
</feature>
<organism evidence="13 14">
    <name type="scientific">Clydaea vesicula</name>
    <dbReference type="NCBI Taxonomy" id="447962"/>
    <lineage>
        <taxon>Eukaryota</taxon>
        <taxon>Fungi</taxon>
        <taxon>Fungi incertae sedis</taxon>
        <taxon>Chytridiomycota</taxon>
        <taxon>Chytridiomycota incertae sedis</taxon>
        <taxon>Chytridiomycetes</taxon>
        <taxon>Lobulomycetales</taxon>
        <taxon>Lobulomycetaceae</taxon>
        <taxon>Clydaea</taxon>
    </lineage>
</organism>
<dbReference type="Gene3D" id="2.60.40.780">
    <property type="entry name" value="von Hippel-Lindau disease tumour suppressor, beta domain"/>
    <property type="match status" value="1"/>
</dbReference>
<dbReference type="SUPFAM" id="SSF49468">
    <property type="entry name" value="VHL"/>
    <property type="match status" value="1"/>
</dbReference>
<feature type="domain" description="PCI" evidence="12">
    <location>
        <begin position="450"/>
        <end position="624"/>
    </location>
</feature>
<keyword evidence="7" id="KW-0736">Signalosome</keyword>
<dbReference type="Pfam" id="PF22241">
    <property type="entry name" value="PSMD12-CSN4_N"/>
    <property type="match status" value="1"/>
</dbReference>
<evidence type="ECO:0000313" key="14">
    <source>
        <dbReference type="Proteomes" id="UP001211065"/>
    </source>
</evidence>
<evidence type="ECO:0000256" key="7">
    <source>
        <dbReference type="ARBA" id="ARBA00022790"/>
    </source>
</evidence>
<dbReference type="InterPro" id="IPR036028">
    <property type="entry name" value="SH3-like_dom_sf"/>
</dbReference>
<keyword evidence="6" id="KW-0963">Cytoplasm</keyword>
<keyword evidence="14" id="KW-1185">Reference proteome</keyword>
<protein>
    <recommendedName>
        <fullName evidence="4">COP9 signalosome complex subunit 4</fullName>
    </recommendedName>
</protein>
<evidence type="ECO:0000256" key="8">
    <source>
        <dbReference type="ARBA" id="ARBA00023242"/>
    </source>
</evidence>
<dbReference type="Gene3D" id="1.10.10.10">
    <property type="entry name" value="Winged helix-like DNA-binding domain superfamily/Winged helix DNA-binding domain"/>
    <property type="match status" value="1"/>
</dbReference>
<evidence type="ECO:0000259" key="11">
    <source>
        <dbReference type="PROSITE" id="PS50002"/>
    </source>
</evidence>
<dbReference type="SMART" id="SM00088">
    <property type="entry name" value="PINT"/>
    <property type="match status" value="1"/>
</dbReference>
<proteinExistence type="inferred from homology"/>
<gene>
    <name evidence="13" type="primary">COPS4</name>
    <name evidence="13" type="ORF">HK099_007755</name>
</gene>
<accession>A0AAD5TW27</accession>
<dbReference type="Gene3D" id="2.30.30.40">
    <property type="entry name" value="SH3 Domains"/>
    <property type="match status" value="1"/>
</dbReference>
<dbReference type="GO" id="GO:0005829">
    <property type="term" value="C:cytosol"/>
    <property type="evidence" value="ECO:0007669"/>
    <property type="project" value="TreeGrafter"/>
</dbReference>
<dbReference type="InterPro" id="IPR037140">
    <property type="entry name" value="VHL_beta_dom_sf"/>
</dbReference>
<reference evidence="13" key="1">
    <citation type="submission" date="2020-05" db="EMBL/GenBank/DDBJ databases">
        <title>Phylogenomic resolution of chytrid fungi.</title>
        <authorList>
            <person name="Stajich J.E."/>
            <person name="Amses K."/>
            <person name="Simmons R."/>
            <person name="Seto K."/>
            <person name="Myers J."/>
            <person name="Bonds A."/>
            <person name="Quandt C.A."/>
            <person name="Barry K."/>
            <person name="Liu P."/>
            <person name="Grigoriev I."/>
            <person name="Longcore J.E."/>
            <person name="James T.Y."/>
        </authorList>
    </citation>
    <scope>NUCLEOTIDE SEQUENCE</scope>
    <source>
        <strain evidence="13">JEL0476</strain>
    </source>
</reference>
<evidence type="ECO:0000256" key="10">
    <source>
        <dbReference type="SAM" id="Phobius"/>
    </source>
</evidence>
<sequence>MQIKTIIHIIIIHIITINIALGATHNYLDPSNLLSSVPNSVNADTPSTLHIVNENDQTLNIFWKDYNGELVLYKNLSASESYHQSTYVTHSWVALDLSTNSVTHVFTVMEKEAIWVLLAVESNRNVNPSENLQVQEAEHNSDVVLIITLVSIILILLASSLLGFLMYRRIARKKKNNSAEQNTSDIMNSSESLPICDLIQNETTWKATCDFNKSLADELDMREGDLIEITSFFTDGWALGLNLRTNESGNVPLTLMVPARSEAELKDKISIFHKYTLTLLEQKNLSKTKEIIDNLLQDSHGLILTRQLLSDFVNELKSFQSNNSSDLEVKTEISKIWEYTLEKIGNKATAFEESISIIREELAAIYEDEERWTDSARMLQGIPLDSGHRAIPDEYKLKIYIQIVSLFLEDEDPTSAESFLNRAGLLVQTTSNKSLVIRYKANQARLLDYKRMFLNSAQKYFELSNMEEVLDEERIMCLRNAITCSCLAPAGPARSRMLATFYKDERCRERAELKEGNLYGILEKMYLGRLLRPNEILDFSKTLKEHQKATLSDNSTVLDRAVMEHNLLSLTQIYNNISFKELGTLLDISWEKAEDMASKMISEGRMKGSIDQLDQLIFFTSGKLLDGGWDEGIVGICQHLDGIVEKIKVKHPEFANLHGV</sequence>
<dbReference type="InterPro" id="IPR001452">
    <property type="entry name" value="SH3_domain"/>
</dbReference>
<comment type="caution">
    <text evidence="13">The sequence shown here is derived from an EMBL/GenBank/DDBJ whole genome shotgun (WGS) entry which is preliminary data.</text>
</comment>
<evidence type="ECO:0000256" key="1">
    <source>
        <dbReference type="ARBA" id="ARBA00004123"/>
    </source>
</evidence>
<keyword evidence="8" id="KW-0539">Nucleus</keyword>
<dbReference type="SUPFAM" id="SSF50044">
    <property type="entry name" value="SH3-domain"/>
    <property type="match status" value="1"/>
</dbReference>
<dbReference type="PANTHER" id="PTHR10855">
    <property type="entry name" value="26S PROTEASOME NON-ATPASE REGULATORY SUBUNIT 12/COP9 SIGNALOSOME COMPLEX SUBUNIT 4"/>
    <property type="match status" value="1"/>
</dbReference>
<feature type="transmembrane region" description="Helical" evidence="10">
    <location>
        <begin position="7"/>
        <end position="28"/>
    </location>
</feature>
<dbReference type="InterPro" id="IPR036390">
    <property type="entry name" value="WH_DNA-bd_sf"/>
</dbReference>
<dbReference type="SMART" id="SM00326">
    <property type="entry name" value="SH3"/>
    <property type="match status" value="1"/>
</dbReference>
<keyword evidence="10" id="KW-0472">Membrane</keyword>
<dbReference type="InterPro" id="IPR036388">
    <property type="entry name" value="WH-like_DNA-bd_sf"/>
</dbReference>
<evidence type="ECO:0000256" key="6">
    <source>
        <dbReference type="ARBA" id="ARBA00022490"/>
    </source>
</evidence>
<dbReference type="GO" id="GO:0008180">
    <property type="term" value="C:COP9 signalosome"/>
    <property type="evidence" value="ECO:0007669"/>
    <property type="project" value="UniProtKB-KW"/>
</dbReference>
<dbReference type="PROSITE" id="PS50002">
    <property type="entry name" value="SH3"/>
    <property type="match status" value="1"/>
</dbReference>
<dbReference type="EMBL" id="JADGJW010000783">
    <property type="protein sequence ID" value="KAJ3212331.1"/>
    <property type="molecule type" value="Genomic_DNA"/>
</dbReference>
<keyword evidence="10" id="KW-0812">Transmembrane</keyword>